<feature type="transmembrane region" description="Helical" evidence="1">
    <location>
        <begin position="96"/>
        <end position="120"/>
    </location>
</feature>
<feature type="transmembrane region" description="Helical" evidence="1">
    <location>
        <begin position="57"/>
        <end position="75"/>
    </location>
</feature>
<feature type="chain" id="PRO_5002533603" evidence="2">
    <location>
        <begin position="30"/>
        <end position="129"/>
    </location>
</feature>
<dbReference type="Pfam" id="PF18895">
    <property type="entry name" value="T4SS_pilin"/>
    <property type="match status" value="1"/>
</dbReference>
<keyword evidence="1" id="KW-1133">Transmembrane helix</keyword>
<dbReference type="InterPro" id="IPR043993">
    <property type="entry name" value="T4SS_pilin"/>
</dbReference>
<sequence>MNKNLFRNIFAAIVMVFLFSTMAILPVSAQDIGLDYANNLDLQAANESDPKQMAVDIVKYLMTFLGIIAVVVILLGGFKWMTAAGNEDKVAEAKKLIIAGVIGLIIILCAFAIVTFVVGITNDALSGNI</sequence>
<keyword evidence="1" id="KW-0812">Transmembrane</keyword>
<gene>
    <name evidence="3" type="ORF">US91_C0006G0070</name>
</gene>
<organism evidence="3 4">
    <name type="scientific">Candidatus Falkowbacteria bacterium GW2011_GWE1_38_31</name>
    <dbReference type="NCBI Taxonomy" id="1618638"/>
    <lineage>
        <taxon>Bacteria</taxon>
        <taxon>Candidatus Falkowiibacteriota</taxon>
    </lineage>
</organism>
<evidence type="ECO:0000256" key="2">
    <source>
        <dbReference type="SAM" id="SignalP"/>
    </source>
</evidence>
<keyword evidence="2" id="KW-0732">Signal</keyword>
<evidence type="ECO:0000256" key="1">
    <source>
        <dbReference type="SAM" id="Phobius"/>
    </source>
</evidence>
<comment type="caution">
    <text evidence="3">The sequence shown here is derived from an EMBL/GenBank/DDBJ whole genome shotgun (WGS) entry which is preliminary data.</text>
</comment>
<dbReference type="AlphaFoldDB" id="A0A0G0MZG4"/>
<dbReference type="EMBL" id="LBUU01000006">
    <property type="protein sequence ID" value="KKQ70231.1"/>
    <property type="molecule type" value="Genomic_DNA"/>
</dbReference>
<evidence type="ECO:0000313" key="4">
    <source>
        <dbReference type="Proteomes" id="UP000034022"/>
    </source>
</evidence>
<feature type="signal peptide" evidence="2">
    <location>
        <begin position="1"/>
        <end position="29"/>
    </location>
</feature>
<reference evidence="3 4" key="1">
    <citation type="journal article" date="2015" name="Nature">
        <title>rRNA introns, odd ribosomes, and small enigmatic genomes across a large radiation of phyla.</title>
        <authorList>
            <person name="Brown C.T."/>
            <person name="Hug L.A."/>
            <person name="Thomas B.C."/>
            <person name="Sharon I."/>
            <person name="Castelle C.J."/>
            <person name="Singh A."/>
            <person name="Wilkins M.J."/>
            <person name="Williams K.H."/>
            <person name="Banfield J.F."/>
        </authorList>
    </citation>
    <scope>NUCLEOTIDE SEQUENCE [LARGE SCALE GENOMIC DNA]</scope>
</reference>
<proteinExistence type="predicted"/>
<keyword evidence="1" id="KW-0472">Membrane</keyword>
<accession>A0A0G0MZG4</accession>
<dbReference type="Proteomes" id="UP000034022">
    <property type="component" value="Unassembled WGS sequence"/>
</dbReference>
<evidence type="ECO:0000313" key="3">
    <source>
        <dbReference type="EMBL" id="KKQ70231.1"/>
    </source>
</evidence>
<name>A0A0G0MZG4_9BACT</name>
<protein>
    <submittedName>
        <fullName evidence="3">Uncharacterized protein</fullName>
    </submittedName>
</protein>